<comment type="caution">
    <text evidence="2">The sequence shown here is derived from an EMBL/GenBank/DDBJ whole genome shotgun (WGS) entry which is preliminary data.</text>
</comment>
<feature type="compositionally biased region" description="Pro residues" evidence="1">
    <location>
        <begin position="292"/>
        <end position="306"/>
    </location>
</feature>
<name>A0A4Q1BHS2_TREME</name>
<protein>
    <submittedName>
        <fullName evidence="2">Uncharacterized protein</fullName>
    </submittedName>
</protein>
<feature type="region of interest" description="Disordered" evidence="1">
    <location>
        <begin position="326"/>
        <end position="407"/>
    </location>
</feature>
<dbReference type="InParanoid" id="A0A4Q1BHS2"/>
<feature type="region of interest" description="Disordered" evidence="1">
    <location>
        <begin position="286"/>
        <end position="310"/>
    </location>
</feature>
<keyword evidence="3" id="KW-1185">Reference proteome</keyword>
<evidence type="ECO:0000256" key="1">
    <source>
        <dbReference type="SAM" id="MobiDB-lite"/>
    </source>
</evidence>
<feature type="region of interest" description="Disordered" evidence="1">
    <location>
        <begin position="154"/>
        <end position="248"/>
    </location>
</feature>
<organism evidence="2 3">
    <name type="scientific">Tremella mesenterica</name>
    <name type="common">Jelly fungus</name>
    <dbReference type="NCBI Taxonomy" id="5217"/>
    <lineage>
        <taxon>Eukaryota</taxon>
        <taxon>Fungi</taxon>
        <taxon>Dikarya</taxon>
        <taxon>Basidiomycota</taxon>
        <taxon>Agaricomycotina</taxon>
        <taxon>Tremellomycetes</taxon>
        <taxon>Tremellales</taxon>
        <taxon>Tremellaceae</taxon>
        <taxon>Tremella</taxon>
    </lineage>
</organism>
<sequence length="417" mass="45329">MMLLNQLSSSTRKGIRPPPYISCEYHPRPFPPCTPPPNYWPPLTPDLTCTSTLPLVPAPPAPDPPAAPAYAPAPQSGKPGSVFETSLDPAEYLIGWTNHISDSKNTSIHSPIPKRQISSHTFLLNGYTTPTTIEHTSHPLSILAVNSTEKIRIAGTPFEPPPEPEPEPGPDRPESPGPDRTPRRSPAPSPDPSSSNTLPHGSDDDFCIHGLPVGATTPNDSPPAYPSPPPSPPLLKDPRPLPTQTKEKIIPLLCRSRRPDLEPMGEFDFQDVDINVEAFVVPGILQLSGTPKPEPTYPIVTPPPRPQTRAVEGDMARNRYRRMMMSASRDDGNEWDMSMITSKGMIKHTQRPGSPVSELSPEPDPKSEPQPNPQPPPKPNTPPPPTPYPKPTPGPPSPPPIPDIENPNLLILRIVGR</sequence>
<reference evidence="2 3" key="1">
    <citation type="submission" date="2016-06" db="EMBL/GenBank/DDBJ databases">
        <title>Evolution of pathogenesis and genome organization in the Tremellales.</title>
        <authorList>
            <person name="Cuomo C."/>
            <person name="Litvintseva A."/>
            <person name="Heitman J."/>
            <person name="Chen Y."/>
            <person name="Sun S."/>
            <person name="Springer D."/>
            <person name="Dromer F."/>
            <person name="Young S."/>
            <person name="Zeng Q."/>
            <person name="Chapman S."/>
            <person name="Gujja S."/>
            <person name="Saif S."/>
            <person name="Birren B."/>
        </authorList>
    </citation>
    <scope>NUCLEOTIDE SEQUENCE [LARGE SCALE GENOMIC DNA]</scope>
    <source>
        <strain evidence="2 3">ATCC 28783</strain>
    </source>
</reference>
<dbReference type="VEuPathDB" id="FungiDB:TREMEDRAFT_64770"/>
<dbReference type="AlphaFoldDB" id="A0A4Q1BHS2"/>
<evidence type="ECO:0000313" key="2">
    <source>
        <dbReference type="EMBL" id="RXK37152.1"/>
    </source>
</evidence>
<gene>
    <name evidence="2" type="ORF">M231_05604</name>
</gene>
<feature type="compositionally biased region" description="Pro residues" evidence="1">
    <location>
        <begin position="220"/>
        <end position="235"/>
    </location>
</feature>
<feature type="compositionally biased region" description="Pro residues" evidence="1">
    <location>
        <begin position="368"/>
        <end position="402"/>
    </location>
</feature>
<accession>A0A4Q1BHS2</accession>
<proteinExistence type="predicted"/>
<dbReference type="Proteomes" id="UP000289152">
    <property type="component" value="Unassembled WGS sequence"/>
</dbReference>
<dbReference type="EMBL" id="SDIL01000076">
    <property type="protein sequence ID" value="RXK37152.1"/>
    <property type="molecule type" value="Genomic_DNA"/>
</dbReference>
<evidence type="ECO:0000313" key="3">
    <source>
        <dbReference type="Proteomes" id="UP000289152"/>
    </source>
</evidence>